<evidence type="ECO:0000259" key="12">
    <source>
        <dbReference type="PROSITE" id="PS51371"/>
    </source>
</evidence>
<evidence type="ECO:0000256" key="1">
    <source>
        <dbReference type="ARBA" id="ARBA00004651"/>
    </source>
</evidence>
<gene>
    <name evidence="14" type="ORF">CR492_11660</name>
</gene>
<evidence type="ECO:0000256" key="8">
    <source>
        <dbReference type="ARBA" id="ARBA00023136"/>
    </source>
</evidence>
<dbReference type="FunFam" id="3.10.580.10:FF:000002">
    <property type="entry name" value="Magnesium/cobalt efflux protein CorC"/>
    <property type="match status" value="1"/>
</dbReference>
<dbReference type="PANTHER" id="PTHR22777:SF32">
    <property type="entry name" value="UPF0053 INNER MEMBRANE PROTEIN YFJD"/>
    <property type="match status" value="1"/>
</dbReference>
<dbReference type="GO" id="GO:0005886">
    <property type="term" value="C:plasma membrane"/>
    <property type="evidence" value="ECO:0007669"/>
    <property type="project" value="UniProtKB-SubCell"/>
</dbReference>
<dbReference type="SMART" id="SM01091">
    <property type="entry name" value="CorC_HlyC"/>
    <property type="match status" value="1"/>
</dbReference>
<dbReference type="SMART" id="SM00116">
    <property type="entry name" value="CBS"/>
    <property type="match status" value="2"/>
</dbReference>
<keyword evidence="4 10" id="KW-0812">Transmembrane</keyword>
<dbReference type="Gene3D" id="3.10.580.10">
    <property type="entry name" value="CBS-domain"/>
    <property type="match status" value="1"/>
</dbReference>
<dbReference type="Proteomes" id="UP000236286">
    <property type="component" value="Unassembled WGS sequence"/>
</dbReference>
<dbReference type="AlphaFoldDB" id="A0A2J7TGC3"/>
<comment type="similarity">
    <text evidence="2">Belongs to the UPF0053 family. Hemolysin C subfamily.</text>
</comment>
<dbReference type="InterPro" id="IPR036318">
    <property type="entry name" value="FAD-bd_PCMH-like_sf"/>
</dbReference>
<evidence type="ECO:0000313" key="14">
    <source>
        <dbReference type="EMBL" id="PNG25825.1"/>
    </source>
</evidence>
<dbReference type="SUPFAM" id="SSF56176">
    <property type="entry name" value="FAD-binding/transporter-associated domain-like"/>
    <property type="match status" value="1"/>
</dbReference>
<organism evidence="14 15">
    <name type="scientific">Methylocella silvestris</name>
    <dbReference type="NCBI Taxonomy" id="199596"/>
    <lineage>
        <taxon>Bacteria</taxon>
        <taxon>Pseudomonadati</taxon>
        <taxon>Pseudomonadota</taxon>
        <taxon>Alphaproteobacteria</taxon>
        <taxon>Hyphomicrobiales</taxon>
        <taxon>Beijerinckiaceae</taxon>
        <taxon>Methylocella</taxon>
    </lineage>
</organism>
<dbReference type="PROSITE" id="PS51846">
    <property type="entry name" value="CNNM"/>
    <property type="match status" value="1"/>
</dbReference>
<evidence type="ECO:0000259" key="13">
    <source>
        <dbReference type="PROSITE" id="PS51846"/>
    </source>
</evidence>
<dbReference type="CDD" id="cd04590">
    <property type="entry name" value="CBS_pair_CorC_HlyC_assoc"/>
    <property type="match status" value="1"/>
</dbReference>
<dbReference type="InterPro" id="IPR016169">
    <property type="entry name" value="FAD-bd_PCMH_sub2"/>
</dbReference>
<dbReference type="InterPro" id="IPR005170">
    <property type="entry name" value="Transptr-assoc_dom"/>
</dbReference>
<dbReference type="Pfam" id="PF03471">
    <property type="entry name" value="CorC_HlyC"/>
    <property type="match status" value="1"/>
</dbReference>
<feature type="transmembrane region" description="Helical" evidence="11">
    <location>
        <begin position="101"/>
        <end position="119"/>
    </location>
</feature>
<feature type="transmembrane region" description="Helical" evidence="11">
    <location>
        <begin position="12"/>
        <end position="32"/>
    </location>
</feature>
<proteinExistence type="inferred from homology"/>
<dbReference type="InterPro" id="IPR002550">
    <property type="entry name" value="CNNM"/>
</dbReference>
<feature type="transmembrane region" description="Helical" evidence="11">
    <location>
        <begin position="69"/>
        <end position="95"/>
    </location>
</feature>
<feature type="domain" description="CBS" evidence="12">
    <location>
        <begin position="217"/>
        <end position="277"/>
    </location>
</feature>
<dbReference type="PROSITE" id="PS51371">
    <property type="entry name" value="CBS"/>
    <property type="match status" value="2"/>
</dbReference>
<protein>
    <recommendedName>
        <fullName evidence="16">HlyC/CorC family transporter</fullName>
    </recommendedName>
</protein>
<comment type="subcellular location">
    <subcellularLocation>
        <location evidence="1">Cell membrane</location>
        <topology evidence="1">Multi-pass membrane protein</topology>
    </subcellularLocation>
</comment>
<dbReference type="Gene3D" id="3.30.465.10">
    <property type="match status" value="1"/>
</dbReference>
<keyword evidence="5" id="KW-0677">Repeat</keyword>
<keyword evidence="6 10" id="KW-1133">Transmembrane helix</keyword>
<dbReference type="Pfam" id="PF00571">
    <property type="entry name" value="CBS"/>
    <property type="match status" value="2"/>
</dbReference>
<dbReference type="InterPro" id="IPR046342">
    <property type="entry name" value="CBS_dom_sf"/>
</dbReference>
<dbReference type="PANTHER" id="PTHR22777">
    <property type="entry name" value="HEMOLYSIN-RELATED"/>
    <property type="match status" value="1"/>
</dbReference>
<feature type="domain" description="CBS" evidence="12">
    <location>
        <begin position="285"/>
        <end position="345"/>
    </location>
</feature>
<dbReference type="RefSeq" id="WP_102843978.1">
    <property type="nucleotide sequence ID" value="NZ_PDZR01000012.1"/>
</dbReference>
<evidence type="ECO:0000256" key="6">
    <source>
        <dbReference type="ARBA" id="ARBA00022989"/>
    </source>
</evidence>
<dbReference type="EMBL" id="PDZR01000012">
    <property type="protein sequence ID" value="PNG25825.1"/>
    <property type="molecule type" value="Genomic_DNA"/>
</dbReference>
<evidence type="ECO:0008006" key="16">
    <source>
        <dbReference type="Google" id="ProtNLM"/>
    </source>
</evidence>
<evidence type="ECO:0000256" key="9">
    <source>
        <dbReference type="PROSITE-ProRule" id="PRU00703"/>
    </source>
</evidence>
<keyword evidence="8 10" id="KW-0472">Membrane</keyword>
<evidence type="ECO:0000256" key="5">
    <source>
        <dbReference type="ARBA" id="ARBA00022737"/>
    </source>
</evidence>
<dbReference type="OrthoDB" id="9797674at2"/>
<evidence type="ECO:0000256" key="11">
    <source>
        <dbReference type="SAM" id="Phobius"/>
    </source>
</evidence>
<evidence type="ECO:0000256" key="7">
    <source>
        <dbReference type="ARBA" id="ARBA00023122"/>
    </source>
</evidence>
<dbReference type="GO" id="GO:0050660">
    <property type="term" value="F:flavin adenine dinucleotide binding"/>
    <property type="evidence" value="ECO:0007669"/>
    <property type="project" value="InterPro"/>
</dbReference>
<name>A0A2J7TGC3_METSI</name>
<feature type="transmembrane region" description="Helical" evidence="11">
    <location>
        <begin position="131"/>
        <end position="153"/>
    </location>
</feature>
<dbReference type="SUPFAM" id="SSF54631">
    <property type="entry name" value="CBS-domain pair"/>
    <property type="match status" value="1"/>
</dbReference>
<dbReference type="InterPro" id="IPR044751">
    <property type="entry name" value="Ion_transp-like_CBS"/>
</dbReference>
<keyword evidence="7 9" id="KW-0129">CBS domain</keyword>
<comment type="caution">
    <text evidence="14">The sequence shown here is derived from an EMBL/GenBank/DDBJ whole genome shotgun (WGS) entry which is preliminary data.</text>
</comment>
<evidence type="ECO:0000256" key="2">
    <source>
        <dbReference type="ARBA" id="ARBA00006446"/>
    </source>
</evidence>
<evidence type="ECO:0000256" key="3">
    <source>
        <dbReference type="ARBA" id="ARBA00022475"/>
    </source>
</evidence>
<dbReference type="Pfam" id="PF01595">
    <property type="entry name" value="CNNM"/>
    <property type="match status" value="1"/>
</dbReference>
<evidence type="ECO:0000256" key="10">
    <source>
        <dbReference type="PROSITE-ProRule" id="PRU01193"/>
    </source>
</evidence>
<dbReference type="InterPro" id="IPR000644">
    <property type="entry name" value="CBS_dom"/>
</dbReference>
<reference evidence="14 15" key="1">
    <citation type="submission" date="2017-10" db="EMBL/GenBank/DDBJ databases">
        <title>Genome announcement of Methylocella silvestris TVC from permafrost.</title>
        <authorList>
            <person name="Wang J."/>
            <person name="Geng K."/>
            <person name="Ul-Haque F."/>
            <person name="Crombie A.T."/>
            <person name="Street L.E."/>
            <person name="Wookey P.A."/>
            <person name="Murrell J.C."/>
            <person name="Pratscher J."/>
        </authorList>
    </citation>
    <scope>NUCLEOTIDE SEQUENCE [LARGE SCALE GENOMIC DNA]</scope>
    <source>
        <strain evidence="14 15">TVC</strain>
    </source>
</reference>
<feature type="domain" description="CNNM transmembrane" evidence="13">
    <location>
        <begin position="9"/>
        <end position="198"/>
    </location>
</feature>
<evidence type="ECO:0000313" key="15">
    <source>
        <dbReference type="Proteomes" id="UP000236286"/>
    </source>
</evidence>
<sequence length="438" mass="47035">MHGAGAEALSVSLWIAIAIIILCVALSAFFSGSETALTAASRARMHALEKAGDRRAALVNMLLARRNRLIGACLLGNTIVNIGSSAFTTSILVSFFGDSGAFYATVVMTVLLLVFAEVMPKTVAINYPDRASLLVAPVLSVFVAAFGPLLVGVEIFVRAVLRLAGLGVGRQRSILSGHEELKSAVDLLHQEGGVARADRDMFGGLLDLNDLEVSDVMAHRTDMLTLNADLPQQELIAAIVAAPYSRLPIWRDDPENIIGVLHAKDLLPALDASGGKLDALDVESIAVKPWFVPMTTPAQDQLQAFLKRKTHFAIVVDEYGVVMGLVTLEDILEEIVGAISDEHDLVVEGVRPQADGSITVEGSAPIRDLNRIMGWSLPDEEATTIAGLVIHEARAIPDAGQTFTFHNFRFEVLRKSRNRITLLKIIPAAVEKGEAAAR</sequence>
<evidence type="ECO:0000256" key="4">
    <source>
        <dbReference type="ARBA" id="ARBA00022692"/>
    </source>
</evidence>
<keyword evidence="3" id="KW-1003">Cell membrane</keyword>
<accession>A0A2J7TGC3</accession>